<evidence type="ECO:0000313" key="6">
    <source>
        <dbReference type="EMBL" id="TYK27055.1"/>
    </source>
</evidence>
<evidence type="ECO:0000256" key="4">
    <source>
        <dbReference type="ARBA" id="ARBA00022759"/>
    </source>
</evidence>
<evidence type="ECO:0000259" key="5">
    <source>
        <dbReference type="Pfam" id="PF03732"/>
    </source>
</evidence>
<proteinExistence type="predicted"/>
<dbReference type="Proteomes" id="UP000321947">
    <property type="component" value="Unassembled WGS sequence"/>
</dbReference>
<evidence type="ECO:0000256" key="2">
    <source>
        <dbReference type="ARBA" id="ARBA00022695"/>
    </source>
</evidence>
<dbReference type="InterPro" id="IPR005162">
    <property type="entry name" value="Retrotrans_gag_dom"/>
</dbReference>
<dbReference type="Gene3D" id="2.40.70.10">
    <property type="entry name" value="Acid Proteases"/>
    <property type="match status" value="1"/>
</dbReference>
<keyword evidence="4" id="KW-0378">Hydrolase</keyword>
<name>A0A5D3DUQ5_CUCMM</name>
<dbReference type="InterPro" id="IPR021109">
    <property type="entry name" value="Peptidase_aspartic_dom_sf"/>
</dbReference>
<protein>
    <submittedName>
        <fullName evidence="6">Ty3-gypsy retrotransposon protein</fullName>
    </submittedName>
</protein>
<dbReference type="GO" id="GO:0016779">
    <property type="term" value="F:nucleotidyltransferase activity"/>
    <property type="evidence" value="ECO:0007669"/>
    <property type="project" value="UniProtKB-KW"/>
</dbReference>
<keyword evidence="4" id="KW-0255">Endonuclease</keyword>
<sequence length="827" mass="93589">MRFRECEKKSKSLPVIEEKLSSVATSIEKIGMQHEISGMREEVQKLLVIEEKLSSVATSIEKIGMQHEISGMREEVQKLLVIEEKLSSVATSIEKIGMQHEISGMREEVQKLLVIEEKLSSVATSIEKIGMQHEISGMREEVQKLLVIEEKLSSVATSIENIGMQVEKQQLQQQLLMKYIEGIIREKSTMMKETDRSLVEQHPMTSRPFLKIHNITESEKLTVAVISFDGPALDWYRSYDAREPFKDWADLEQRLLTRFCTIGEGTLLGRFLNIKQESTVEEYCNRFDRYLAPVSFLQQVVLEETFMNGLSPWLKEEVDALEPVGLAQKMKLALKIENREMACHECGMRSTFGGNNPVSIPGQKGIVVGKPNETGAVGTPLQTITLRGVLAGENRSEGPTQRLSDAEFQSRREKGLCFRCDEKYHAGHHCKVREQKELRLLVVRENGEELEIIEEDLEEEGADVKALEVGNPDTLHIELSINSMVGLNNPGTMTVKGKLKGEDVIVLIDCGAAHNFISDKLVQRLNLQMKETSNYGVILGFGTAIKGKGICGRIELLLGDWKIVDSFLPSELGGADAISGMQWLHSLGVTEVDRRNLSMTLQHEGKRIVIRGDPSLTKARVSLKHMMKSWEVSDQGYLVKCRAMDGELSIEEINLTTKKELKHHIHLKKGTDPINMRPYRYAHHQKEEIEKLVDEMLTSNLKADYHKIRMHTEDVEKTVFRTHEGKCSFATARVCYLGHITLGKGVEVDPKKIRAIKEWPVPTNVREVRGFLRLTGYYRMFVQSYGSIASPLNQLLKAGAYKWIEEAQVAFEKLKMAMMTLPILAYV</sequence>
<dbReference type="Pfam" id="PF03732">
    <property type="entry name" value="Retrotrans_gag"/>
    <property type="match status" value="1"/>
</dbReference>
<reference evidence="6 7" key="1">
    <citation type="submission" date="2019-08" db="EMBL/GenBank/DDBJ databases">
        <title>Draft genome sequences of two oriental melons (Cucumis melo L. var makuwa).</title>
        <authorList>
            <person name="Kwon S.-Y."/>
        </authorList>
    </citation>
    <scope>NUCLEOTIDE SEQUENCE [LARGE SCALE GENOMIC DNA]</scope>
    <source>
        <strain evidence="7">cv. Chang Bougi</strain>
        <tissue evidence="6">Leaf</tissue>
    </source>
</reference>
<accession>A0A5D3DUQ5</accession>
<dbReference type="PANTHER" id="PTHR37984:SF5">
    <property type="entry name" value="PROTEIN NYNRIN-LIKE"/>
    <property type="match status" value="1"/>
</dbReference>
<dbReference type="Gene3D" id="3.10.10.10">
    <property type="entry name" value="HIV Type 1 Reverse Transcriptase, subunit A, domain 1"/>
    <property type="match status" value="1"/>
</dbReference>
<dbReference type="EMBL" id="SSTD01003134">
    <property type="protein sequence ID" value="TYK27055.1"/>
    <property type="molecule type" value="Genomic_DNA"/>
</dbReference>
<dbReference type="CDD" id="cd00303">
    <property type="entry name" value="retropepsin_like"/>
    <property type="match status" value="1"/>
</dbReference>
<keyword evidence="2" id="KW-0548">Nucleotidyltransferase</keyword>
<feature type="domain" description="Retrotransposon gag" evidence="5">
    <location>
        <begin position="223"/>
        <end position="311"/>
    </location>
</feature>
<dbReference type="Gene3D" id="3.30.70.270">
    <property type="match status" value="1"/>
</dbReference>
<dbReference type="AlphaFoldDB" id="A0A5D3DUQ5"/>
<dbReference type="SUPFAM" id="SSF50630">
    <property type="entry name" value="Acid proteases"/>
    <property type="match status" value="1"/>
</dbReference>
<keyword evidence="3" id="KW-0540">Nuclease</keyword>
<dbReference type="FunFam" id="3.30.70.270:FF:000020">
    <property type="entry name" value="Transposon Tf2-6 polyprotein-like Protein"/>
    <property type="match status" value="1"/>
</dbReference>
<evidence type="ECO:0000256" key="3">
    <source>
        <dbReference type="ARBA" id="ARBA00022722"/>
    </source>
</evidence>
<dbReference type="SUPFAM" id="SSF56672">
    <property type="entry name" value="DNA/RNA polymerases"/>
    <property type="match status" value="1"/>
</dbReference>
<organism evidence="6 7">
    <name type="scientific">Cucumis melo var. makuwa</name>
    <name type="common">Oriental melon</name>
    <dbReference type="NCBI Taxonomy" id="1194695"/>
    <lineage>
        <taxon>Eukaryota</taxon>
        <taxon>Viridiplantae</taxon>
        <taxon>Streptophyta</taxon>
        <taxon>Embryophyta</taxon>
        <taxon>Tracheophyta</taxon>
        <taxon>Spermatophyta</taxon>
        <taxon>Magnoliopsida</taxon>
        <taxon>eudicotyledons</taxon>
        <taxon>Gunneridae</taxon>
        <taxon>Pentapetalae</taxon>
        <taxon>rosids</taxon>
        <taxon>fabids</taxon>
        <taxon>Cucurbitales</taxon>
        <taxon>Cucurbitaceae</taxon>
        <taxon>Benincaseae</taxon>
        <taxon>Cucumis</taxon>
    </lineage>
</organism>
<comment type="caution">
    <text evidence="6">The sequence shown here is derived from an EMBL/GenBank/DDBJ whole genome shotgun (WGS) entry which is preliminary data.</text>
</comment>
<dbReference type="PANTHER" id="PTHR37984">
    <property type="entry name" value="PROTEIN CBG26694"/>
    <property type="match status" value="1"/>
</dbReference>
<keyword evidence="1" id="KW-0808">Transferase</keyword>
<dbReference type="InterPro" id="IPR043502">
    <property type="entry name" value="DNA/RNA_pol_sf"/>
</dbReference>
<gene>
    <name evidence="6" type="ORF">E5676_scaffold95G00420</name>
</gene>
<dbReference type="InterPro" id="IPR050951">
    <property type="entry name" value="Retrovirus_Pol_polyprotein"/>
</dbReference>
<dbReference type="Pfam" id="PF08284">
    <property type="entry name" value="RVP_2"/>
    <property type="match status" value="1"/>
</dbReference>
<dbReference type="InterPro" id="IPR043128">
    <property type="entry name" value="Rev_trsase/Diguanyl_cyclase"/>
</dbReference>
<dbReference type="GO" id="GO:0004519">
    <property type="term" value="F:endonuclease activity"/>
    <property type="evidence" value="ECO:0007669"/>
    <property type="project" value="UniProtKB-KW"/>
</dbReference>
<evidence type="ECO:0000256" key="1">
    <source>
        <dbReference type="ARBA" id="ARBA00022679"/>
    </source>
</evidence>
<evidence type="ECO:0000313" key="7">
    <source>
        <dbReference type="Proteomes" id="UP000321947"/>
    </source>
</evidence>